<keyword evidence="2" id="KW-0687">Ribonucleoprotein</keyword>
<dbReference type="EMBL" id="PFEA01000028">
    <property type="protein sequence ID" value="PJE59827.1"/>
    <property type="molecule type" value="Genomic_DNA"/>
</dbReference>
<proteinExistence type="predicted"/>
<dbReference type="Proteomes" id="UP000231086">
    <property type="component" value="Unassembled WGS sequence"/>
</dbReference>
<reference evidence="4" key="1">
    <citation type="submission" date="2017-09" db="EMBL/GenBank/DDBJ databases">
        <title>Depth-based differentiation of microbial function through sediment-hosted aquifers and enrichment of novel symbionts in the deep terrestrial subsurface.</title>
        <authorList>
            <person name="Probst A.J."/>
            <person name="Ladd B."/>
            <person name="Jarett J.K."/>
            <person name="Geller-Mcgrath D.E."/>
            <person name="Sieber C.M.K."/>
            <person name="Emerson J.B."/>
            <person name="Anantharaman K."/>
            <person name="Thomas B.C."/>
            <person name="Malmstrom R."/>
            <person name="Stieglmeier M."/>
            <person name="Klingl A."/>
            <person name="Woyke T."/>
            <person name="Ryan C.M."/>
            <person name="Banfield J.F."/>
        </authorList>
    </citation>
    <scope>NUCLEOTIDE SEQUENCE [LARGE SCALE GENOMIC DNA]</scope>
</reference>
<dbReference type="GO" id="GO:0005840">
    <property type="term" value="C:ribosome"/>
    <property type="evidence" value="ECO:0007669"/>
    <property type="project" value="UniProtKB-KW"/>
</dbReference>
<protein>
    <submittedName>
        <fullName evidence="3">50S ribosomal protein L28</fullName>
    </submittedName>
</protein>
<organism evidence="3 4">
    <name type="scientific">Candidatus Portnoybacteria bacterium CG10_big_fil_rev_8_21_14_0_10_44_7</name>
    <dbReference type="NCBI Taxonomy" id="1974816"/>
    <lineage>
        <taxon>Bacteria</taxon>
        <taxon>Candidatus Portnoyibacteriota</taxon>
    </lineage>
</organism>
<evidence type="ECO:0000256" key="1">
    <source>
        <dbReference type="ARBA" id="ARBA00022980"/>
    </source>
</evidence>
<evidence type="ECO:0000313" key="3">
    <source>
        <dbReference type="EMBL" id="PJE59827.1"/>
    </source>
</evidence>
<dbReference type="InterPro" id="IPR037147">
    <property type="entry name" value="Ribosomal_bL28_sf"/>
</dbReference>
<dbReference type="GO" id="GO:1990904">
    <property type="term" value="C:ribonucleoprotein complex"/>
    <property type="evidence" value="ECO:0007669"/>
    <property type="project" value="UniProtKB-KW"/>
</dbReference>
<accession>A0A2M8KIT6</accession>
<dbReference type="AlphaFoldDB" id="A0A2M8KIT6"/>
<sequence length="66" mass="7477">MSRRCAVCGKGSLRAVSRVKLRGKYNPTAIRRQYPNLQQATHPQTGRKIKVCAKCLKNLPRLKQAK</sequence>
<evidence type="ECO:0000313" key="4">
    <source>
        <dbReference type="Proteomes" id="UP000231086"/>
    </source>
</evidence>
<keyword evidence="1 3" id="KW-0689">Ribosomal protein</keyword>
<evidence type="ECO:0000256" key="2">
    <source>
        <dbReference type="ARBA" id="ARBA00023274"/>
    </source>
</evidence>
<name>A0A2M8KIT6_9BACT</name>
<comment type="caution">
    <text evidence="3">The sequence shown here is derived from an EMBL/GenBank/DDBJ whole genome shotgun (WGS) entry which is preliminary data.</text>
</comment>
<dbReference type="SUPFAM" id="SSF143800">
    <property type="entry name" value="L28p-like"/>
    <property type="match status" value="1"/>
</dbReference>
<dbReference type="GO" id="GO:0003735">
    <property type="term" value="F:structural constituent of ribosome"/>
    <property type="evidence" value="ECO:0007669"/>
    <property type="project" value="InterPro"/>
</dbReference>
<dbReference type="Gene3D" id="2.30.170.40">
    <property type="entry name" value="Ribosomal protein L28/L24"/>
    <property type="match status" value="1"/>
</dbReference>
<dbReference type="InterPro" id="IPR034704">
    <property type="entry name" value="Ribosomal_bL28/bL31-like_sf"/>
</dbReference>
<gene>
    <name evidence="3" type="ORF">COU85_01520</name>
</gene>